<dbReference type="GO" id="GO:0044281">
    <property type="term" value="P:small molecule metabolic process"/>
    <property type="evidence" value="ECO:0007669"/>
    <property type="project" value="UniProtKB-ARBA"/>
</dbReference>
<dbReference type="Gene3D" id="3.20.20.70">
    <property type="entry name" value="Aldolase class I"/>
    <property type="match status" value="1"/>
</dbReference>
<dbReference type="AlphaFoldDB" id="L0F6P4"/>
<evidence type="ECO:0000256" key="1">
    <source>
        <dbReference type="ARBA" id="ARBA00007592"/>
    </source>
</evidence>
<dbReference type="OrthoDB" id="9782828at2"/>
<dbReference type="eggNOG" id="COG0329">
    <property type="taxonomic scope" value="Bacteria"/>
</dbReference>
<dbReference type="PANTHER" id="PTHR12128:SF66">
    <property type="entry name" value="4-HYDROXY-2-OXOGLUTARATE ALDOLASE, MITOCHONDRIAL"/>
    <property type="match status" value="1"/>
</dbReference>
<evidence type="ECO:0000256" key="2">
    <source>
        <dbReference type="ARBA" id="ARBA00023239"/>
    </source>
</evidence>
<sequence>MFKLRGIYVPIPTPFKDGQIAFDKLESNLEFWLASKLEGIVVMGSNGEFIMLSPEEKQQLIHAVCAQAKGKKPVIVGTGTESTQETIKLNKLATEAGAAAALVLSPNYFKKAMNDRVLKEFYLEVAEASPIPIILYNMPGNSGINLSAKLVAELATHPNIIGIKDSGGNIVQIAEIIHTTPGDFSVFAGSASFLFASLALGAIGGTLALANVFPNECAQVQELVEDGQFAKAKALQLNLIEANNAVTARWGVSGLKAALELIGLYGGEPRKPLLPLGAEDRELLRTIIRQTQESIA</sequence>
<dbReference type="PRINTS" id="PR00146">
    <property type="entry name" value="DHPICSNTHASE"/>
</dbReference>
<dbReference type="SMART" id="SM01130">
    <property type="entry name" value="DHDPS"/>
    <property type="match status" value="1"/>
</dbReference>
<dbReference type="PROSITE" id="PS00666">
    <property type="entry name" value="DHDPS_2"/>
    <property type="match status" value="1"/>
</dbReference>
<comment type="similarity">
    <text evidence="1 4">Belongs to the DapA family.</text>
</comment>
<dbReference type="KEGG" id="ddl:Desdi_0801"/>
<dbReference type="HOGENOM" id="CLU_049343_0_1_9"/>
<dbReference type="SUPFAM" id="SSF51569">
    <property type="entry name" value="Aldolase"/>
    <property type="match status" value="1"/>
</dbReference>
<dbReference type="PIRSF" id="PIRSF001365">
    <property type="entry name" value="DHDPS"/>
    <property type="match status" value="1"/>
</dbReference>
<protein>
    <submittedName>
        <fullName evidence="6">Dihydrodipicolinate synthase/N-acetylneuraminate lyase</fullName>
    </submittedName>
</protein>
<evidence type="ECO:0000256" key="3">
    <source>
        <dbReference type="ARBA" id="ARBA00023270"/>
    </source>
</evidence>
<keyword evidence="7" id="KW-1185">Reference proteome</keyword>
<evidence type="ECO:0000313" key="6">
    <source>
        <dbReference type="EMBL" id="AGA68326.1"/>
    </source>
</evidence>
<dbReference type="Pfam" id="PF00701">
    <property type="entry name" value="DHDPS"/>
    <property type="match status" value="1"/>
</dbReference>
<evidence type="ECO:0000256" key="4">
    <source>
        <dbReference type="PIRNR" id="PIRNR001365"/>
    </source>
</evidence>
<dbReference type="RefSeq" id="WP_015261327.1">
    <property type="nucleotide sequence ID" value="NC_019903.1"/>
</dbReference>
<reference evidence="7" key="1">
    <citation type="submission" date="2012-02" db="EMBL/GenBank/DDBJ databases">
        <title>Complete sequence of Desulfitobacterium dichloroeliminans LMG P-21439.</title>
        <authorList>
            <person name="Lucas S."/>
            <person name="Han J."/>
            <person name="Lapidus A."/>
            <person name="Cheng J.-F."/>
            <person name="Goodwin L."/>
            <person name="Pitluck S."/>
            <person name="Peters L."/>
            <person name="Ovchinnikova G."/>
            <person name="Teshima H."/>
            <person name="Detter J.C."/>
            <person name="Han C."/>
            <person name="Tapia R."/>
            <person name="Land M."/>
            <person name="Hauser L."/>
            <person name="Kyrpides N."/>
            <person name="Ivanova N."/>
            <person name="Pagani I."/>
            <person name="Kruse T."/>
            <person name="de Vos W.M."/>
            <person name="Boon N."/>
            <person name="Smidt H."/>
            <person name="Woyke T."/>
        </authorList>
    </citation>
    <scope>NUCLEOTIDE SEQUENCE [LARGE SCALE GENOMIC DNA]</scope>
    <source>
        <strain evidence="7">LMG P-21439 / DCA1</strain>
    </source>
</reference>
<feature type="active site" description="Proton donor/acceptor" evidence="5">
    <location>
        <position position="136"/>
    </location>
</feature>
<dbReference type="Proteomes" id="UP000010797">
    <property type="component" value="Chromosome"/>
</dbReference>
<dbReference type="EMBL" id="CP003344">
    <property type="protein sequence ID" value="AGA68326.1"/>
    <property type="molecule type" value="Genomic_DNA"/>
</dbReference>
<accession>L0F6P4</accession>
<dbReference type="CDD" id="cd00408">
    <property type="entry name" value="DHDPS-like"/>
    <property type="match status" value="1"/>
</dbReference>
<dbReference type="GO" id="GO:0008840">
    <property type="term" value="F:4-hydroxy-tetrahydrodipicolinate synthase activity"/>
    <property type="evidence" value="ECO:0007669"/>
    <property type="project" value="TreeGrafter"/>
</dbReference>
<name>L0F6P4_DESDL</name>
<dbReference type="InterPro" id="IPR002220">
    <property type="entry name" value="DapA-like"/>
</dbReference>
<gene>
    <name evidence="6" type="ordered locus">Desdi_0801</name>
</gene>
<dbReference type="STRING" id="871963.Desdi_0801"/>
<keyword evidence="2 4" id="KW-0456">Lyase</keyword>
<organism evidence="6 7">
    <name type="scientific">Desulfitobacterium dichloroeliminans (strain LMG P-21439 / DCA1)</name>
    <dbReference type="NCBI Taxonomy" id="871963"/>
    <lineage>
        <taxon>Bacteria</taxon>
        <taxon>Bacillati</taxon>
        <taxon>Bacillota</taxon>
        <taxon>Clostridia</taxon>
        <taxon>Eubacteriales</taxon>
        <taxon>Desulfitobacteriaceae</taxon>
        <taxon>Desulfitobacterium</taxon>
    </lineage>
</organism>
<dbReference type="PANTHER" id="PTHR12128">
    <property type="entry name" value="DIHYDRODIPICOLINATE SYNTHASE"/>
    <property type="match status" value="1"/>
</dbReference>
<keyword evidence="3" id="KW-0704">Schiff base</keyword>
<feature type="active site" description="Schiff-base intermediate with substrate" evidence="5">
    <location>
        <position position="164"/>
    </location>
</feature>
<evidence type="ECO:0000256" key="5">
    <source>
        <dbReference type="PIRSR" id="PIRSR001365-1"/>
    </source>
</evidence>
<dbReference type="InterPro" id="IPR013785">
    <property type="entry name" value="Aldolase_TIM"/>
</dbReference>
<proteinExistence type="inferred from homology"/>
<dbReference type="InterPro" id="IPR020625">
    <property type="entry name" value="Schiff_base-form_aldolases_AS"/>
</dbReference>
<evidence type="ECO:0000313" key="7">
    <source>
        <dbReference type="Proteomes" id="UP000010797"/>
    </source>
</evidence>